<accession>A0ABP8LWK6</accession>
<protein>
    <submittedName>
        <fullName evidence="1">Uncharacterized protein</fullName>
    </submittedName>
</protein>
<reference evidence="2" key="1">
    <citation type="journal article" date="2019" name="Int. J. Syst. Evol. Microbiol.">
        <title>The Global Catalogue of Microorganisms (GCM) 10K type strain sequencing project: providing services to taxonomists for standard genome sequencing and annotation.</title>
        <authorList>
            <consortium name="The Broad Institute Genomics Platform"/>
            <consortium name="The Broad Institute Genome Sequencing Center for Infectious Disease"/>
            <person name="Wu L."/>
            <person name="Ma J."/>
        </authorList>
    </citation>
    <scope>NUCLEOTIDE SEQUENCE [LARGE SCALE GENOMIC DNA]</scope>
    <source>
        <strain evidence="2">JCM 17926</strain>
    </source>
</reference>
<dbReference type="Proteomes" id="UP001500552">
    <property type="component" value="Unassembled WGS sequence"/>
</dbReference>
<dbReference type="InterPro" id="IPR053825">
    <property type="entry name" value="DUF7009"/>
</dbReference>
<gene>
    <name evidence="1" type="ORF">GCM10023188_32110</name>
</gene>
<keyword evidence="2" id="KW-1185">Reference proteome</keyword>
<dbReference type="EMBL" id="BAABHC010000016">
    <property type="protein sequence ID" value="GAA4437659.1"/>
    <property type="molecule type" value="Genomic_DNA"/>
</dbReference>
<evidence type="ECO:0000313" key="1">
    <source>
        <dbReference type="EMBL" id="GAA4437659.1"/>
    </source>
</evidence>
<proteinExistence type="predicted"/>
<comment type="caution">
    <text evidence="1">The sequence shown here is derived from an EMBL/GenBank/DDBJ whole genome shotgun (WGS) entry which is preliminary data.</text>
</comment>
<organism evidence="1 2">
    <name type="scientific">Pontibacter saemangeumensis</name>
    <dbReference type="NCBI Taxonomy" id="1084525"/>
    <lineage>
        <taxon>Bacteria</taxon>
        <taxon>Pseudomonadati</taxon>
        <taxon>Bacteroidota</taxon>
        <taxon>Cytophagia</taxon>
        <taxon>Cytophagales</taxon>
        <taxon>Hymenobacteraceae</taxon>
        <taxon>Pontibacter</taxon>
    </lineage>
</organism>
<name>A0ABP8LWK6_9BACT</name>
<evidence type="ECO:0000313" key="2">
    <source>
        <dbReference type="Proteomes" id="UP001500552"/>
    </source>
</evidence>
<sequence length="124" mass="13608">MKVRISGNSIRFRLKQPEVSYFQQHGKITEVTAFGPAPADQLRFMLEVSPAPELAVHFEANTTTIRVPQELAAKWTGTALVGFDGRVDTGKGQQMDLLVEKDFACLDAPEEDNVGTYPNPNAAC</sequence>
<dbReference type="Pfam" id="PF22668">
    <property type="entry name" value="DUF7009"/>
    <property type="match status" value="1"/>
</dbReference>
<dbReference type="RefSeq" id="WP_345160528.1">
    <property type="nucleotide sequence ID" value="NZ_BAABHC010000016.1"/>
</dbReference>